<name>A0A388KLG2_CHABU</name>
<keyword evidence="1" id="KW-0812">Transmembrane</keyword>
<feature type="transmembrane region" description="Helical" evidence="1">
    <location>
        <begin position="255"/>
        <end position="276"/>
    </location>
</feature>
<comment type="caution">
    <text evidence="2">The sequence shown here is derived from an EMBL/GenBank/DDBJ whole genome shotgun (WGS) entry which is preliminary data.</text>
</comment>
<sequence>MRRLRRHASSVRTLRLFHLQLHRHCACAGSKDTTTIGLRLNMPAQRDPGQSLDDCGRWMLLVVAAAIIAIHTSEESETLASQMAVLLQHLAQMSFQLELLHLAMLDSSFMIMATAMAVMDGLSPPQWWVRPWAAGAWRNMTRGDHGVEDYHCDNIRMGETVFCRITANVEPYLHRQHTWYMAPTPLDKLIAYALYRWATERVSWLTVCGKSVREAQRDVAHVPAHTQTTHHNDHILVFAVPCRVSRCVSFTTSCYVATVVGCAWTGCSLQGMFTAVQMMRMMMKCSHRLRQSSRLGKPVQDIACTMLYVWWLRNMFVNSGTSRIGDRTVLWCRHPAALSRNSQITELQENMKWFSALVVVVSVAFLIALVPFVSGWCRNDTDHDPNTRRRVDCIKIPIAQLQLGCQSLCYREKWCEGIVWVTEPADYVKGKYCCYLKNKYNPNALKPQLFRKFCKRGY</sequence>
<dbReference type="Gramene" id="GBG70885">
    <property type="protein sequence ID" value="GBG70885"/>
    <property type="gene ID" value="CBR_g8185"/>
</dbReference>
<evidence type="ECO:0000313" key="2">
    <source>
        <dbReference type="EMBL" id="GBG70885.1"/>
    </source>
</evidence>
<keyword evidence="3" id="KW-1185">Reference proteome</keyword>
<evidence type="ECO:0000256" key="1">
    <source>
        <dbReference type="SAM" id="Phobius"/>
    </source>
</evidence>
<feature type="transmembrane region" description="Helical" evidence="1">
    <location>
        <begin position="353"/>
        <end position="376"/>
    </location>
</feature>
<gene>
    <name evidence="2" type="ORF">CBR_g8185</name>
</gene>
<accession>A0A388KLG2</accession>
<dbReference type="Proteomes" id="UP000265515">
    <property type="component" value="Unassembled WGS sequence"/>
</dbReference>
<dbReference type="AlphaFoldDB" id="A0A388KLG2"/>
<reference evidence="2 3" key="1">
    <citation type="journal article" date="2018" name="Cell">
        <title>The Chara Genome: Secondary Complexity and Implications for Plant Terrestrialization.</title>
        <authorList>
            <person name="Nishiyama T."/>
            <person name="Sakayama H."/>
            <person name="Vries J.D."/>
            <person name="Buschmann H."/>
            <person name="Saint-Marcoux D."/>
            <person name="Ullrich K.K."/>
            <person name="Haas F.B."/>
            <person name="Vanderstraeten L."/>
            <person name="Becker D."/>
            <person name="Lang D."/>
            <person name="Vosolsobe S."/>
            <person name="Rombauts S."/>
            <person name="Wilhelmsson P.K.I."/>
            <person name="Janitza P."/>
            <person name="Kern R."/>
            <person name="Heyl A."/>
            <person name="Rumpler F."/>
            <person name="Villalobos L.I.A.C."/>
            <person name="Clay J.M."/>
            <person name="Skokan R."/>
            <person name="Toyoda A."/>
            <person name="Suzuki Y."/>
            <person name="Kagoshima H."/>
            <person name="Schijlen E."/>
            <person name="Tajeshwar N."/>
            <person name="Catarino B."/>
            <person name="Hetherington A.J."/>
            <person name="Saltykova A."/>
            <person name="Bonnot C."/>
            <person name="Breuninger H."/>
            <person name="Symeonidi A."/>
            <person name="Radhakrishnan G.V."/>
            <person name="Van Nieuwerburgh F."/>
            <person name="Deforce D."/>
            <person name="Chang C."/>
            <person name="Karol K.G."/>
            <person name="Hedrich R."/>
            <person name="Ulvskov P."/>
            <person name="Glockner G."/>
            <person name="Delwiche C.F."/>
            <person name="Petrasek J."/>
            <person name="Van de Peer Y."/>
            <person name="Friml J."/>
            <person name="Beilby M."/>
            <person name="Dolan L."/>
            <person name="Kohara Y."/>
            <person name="Sugano S."/>
            <person name="Fujiyama A."/>
            <person name="Delaux P.-M."/>
            <person name="Quint M."/>
            <person name="TheiBen G."/>
            <person name="Hagemann M."/>
            <person name="Harholt J."/>
            <person name="Dunand C."/>
            <person name="Zachgo S."/>
            <person name="Langdale J."/>
            <person name="Maumus F."/>
            <person name="Straeten D.V.D."/>
            <person name="Gould S.B."/>
            <person name="Rensing S.A."/>
        </authorList>
    </citation>
    <scope>NUCLEOTIDE SEQUENCE [LARGE SCALE GENOMIC DNA]</scope>
    <source>
        <strain evidence="2 3">S276</strain>
    </source>
</reference>
<evidence type="ECO:0000313" key="3">
    <source>
        <dbReference type="Proteomes" id="UP000265515"/>
    </source>
</evidence>
<keyword evidence="1" id="KW-0472">Membrane</keyword>
<protein>
    <submittedName>
        <fullName evidence="2">Uncharacterized protein</fullName>
    </submittedName>
</protein>
<dbReference type="EMBL" id="BFEA01000137">
    <property type="protein sequence ID" value="GBG70885.1"/>
    <property type="molecule type" value="Genomic_DNA"/>
</dbReference>
<organism evidence="2 3">
    <name type="scientific">Chara braunii</name>
    <name type="common">Braun's stonewort</name>
    <dbReference type="NCBI Taxonomy" id="69332"/>
    <lineage>
        <taxon>Eukaryota</taxon>
        <taxon>Viridiplantae</taxon>
        <taxon>Streptophyta</taxon>
        <taxon>Charophyceae</taxon>
        <taxon>Charales</taxon>
        <taxon>Characeae</taxon>
        <taxon>Chara</taxon>
    </lineage>
</organism>
<proteinExistence type="predicted"/>
<keyword evidence="1" id="KW-1133">Transmembrane helix</keyword>